<evidence type="ECO:0000313" key="2">
    <source>
        <dbReference type="Proteomes" id="UP000799429"/>
    </source>
</evidence>
<dbReference type="InterPro" id="IPR015141">
    <property type="entry name" value="PLipase_A2_prok/fun"/>
</dbReference>
<feature type="non-terminal residue" evidence="1">
    <location>
        <position position="1"/>
    </location>
</feature>
<dbReference type="GO" id="GO:0006644">
    <property type="term" value="P:phospholipid metabolic process"/>
    <property type="evidence" value="ECO:0007669"/>
    <property type="project" value="InterPro"/>
</dbReference>
<dbReference type="Pfam" id="PF09056">
    <property type="entry name" value="Phospholip_A2_3"/>
    <property type="match status" value="1"/>
</dbReference>
<keyword evidence="2" id="KW-1185">Reference proteome</keyword>
<accession>A0A9P4S1K0</accession>
<protein>
    <submittedName>
        <fullName evidence="1">Uncharacterized protein</fullName>
    </submittedName>
</protein>
<proteinExistence type="predicted"/>
<name>A0A9P4S1K0_9PEZI</name>
<reference evidence="1" key="1">
    <citation type="journal article" date="2020" name="Stud. Mycol.">
        <title>101 Dothideomycetes genomes: a test case for predicting lifestyles and emergence of pathogens.</title>
        <authorList>
            <person name="Haridas S."/>
            <person name="Albert R."/>
            <person name="Binder M."/>
            <person name="Bloem J."/>
            <person name="Labutti K."/>
            <person name="Salamov A."/>
            <person name="Andreopoulos B."/>
            <person name="Baker S."/>
            <person name="Barry K."/>
            <person name="Bills G."/>
            <person name="Bluhm B."/>
            <person name="Cannon C."/>
            <person name="Castanera R."/>
            <person name="Culley D."/>
            <person name="Daum C."/>
            <person name="Ezra D."/>
            <person name="Gonzalez J."/>
            <person name="Henrissat B."/>
            <person name="Kuo A."/>
            <person name="Liang C."/>
            <person name="Lipzen A."/>
            <person name="Lutzoni F."/>
            <person name="Magnuson J."/>
            <person name="Mondo S."/>
            <person name="Nolan M."/>
            <person name="Ohm R."/>
            <person name="Pangilinan J."/>
            <person name="Park H.-J."/>
            <person name="Ramirez L."/>
            <person name="Alfaro M."/>
            <person name="Sun H."/>
            <person name="Tritt A."/>
            <person name="Yoshinaga Y."/>
            <person name="Zwiers L.-H."/>
            <person name="Turgeon B."/>
            <person name="Goodwin S."/>
            <person name="Spatafora J."/>
            <person name="Crous P."/>
            <person name="Grigoriev I."/>
        </authorList>
    </citation>
    <scope>NUCLEOTIDE SEQUENCE</scope>
    <source>
        <strain evidence="1">CBS 101060</strain>
    </source>
</reference>
<dbReference type="PANTHER" id="PTHR40787:SF3">
    <property type="entry name" value="PROTEIN TRANSPORT PROTEIN SEC39"/>
    <property type="match status" value="1"/>
</dbReference>
<dbReference type="GO" id="GO:0050482">
    <property type="term" value="P:arachidonate secretion"/>
    <property type="evidence" value="ECO:0007669"/>
    <property type="project" value="InterPro"/>
</dbReference>
<dbReference type="Gene3D" id="1.20.90.10">
    <property type="entry name" value="Phospholipase A2 domain"/>
    <property type="match status" value="1"/>
</dbReference>
<sequence>ATDRLLFSSTMSQFQAARNARNPSGLDWTSDGCSSSPDNPLGFNFVPSCQRHDFGYRNYKRQNRFEAGKARIDSNFRNDMYDQCTRESPSSACRVVADIYYNAVKNFGGREIPEEMTEED</sequence>
<gene>
    <name evidence="1" type="ORF">M501DRAFT_907618</name>
</gene>
<dbReference type="SUPFAM" id="SSF48619">
    <property type="entry name" value="Phospholipase A2, PLA2"/>
    <property type="match status" value="1"/>
</dbReference>
<dbReference type="OrthoDB" id="5120271at2759"/>
<evidence type="ECO:0000313" key="1">
    <source>
        <dbReference type="EMBL" id="KAF2834459.1"/>
    </source>
</evidence>
<dbReference type="PANTHER" id="PTHR40787">
    <property type="entry name" value="SECRETED PROTEIN"/>
    <property type="match status" value="1"/>
</dbReference>
<dbReference type="AlphaFoldDB" id="A0A9P4S1K0"/>
<comment type="caution">
    <text evidence="1">The sequence shown here is derived from an EMBL/GenBank/DDBJ whole genome shotgun (WGS) entry which is preliminary data.</text>
</comment>
<feature type="non-terminal residue" evidence="1">
    <location>
        <position position="120"/>
    </location>
</feature>
<organism evidence="1 2">
    <name type="scientific">Patellaria atrata CBS 101060</name>
    <dbReference type="NCBI Taxonomy" id="1346257"/>
    <lineage>
        <taxon>Eukaryota</taxon>
        <taxon>Fungi</taxon>
        <taxon>Dikarya</taxon>
        <taxon>Ascomycota</taxon>
        <taxon>Pezizomycotina</taxon>
        <taxon>Dothideomycetes</taxon>
        <taxon>Dothideomycetes incertae sedis</taxon>
        <taxon>Patellariales</taxon>
        <taxon>Patellariaceae</taxon>
        <taxon>Patellaria</taxon>
    </lineage>
</organism>
<dbReference type="GO" id="GO:0004623">
    <property type="term" value="F:phospholipase A2 activity"/>
    <property type="evidence" value="ECO:0007669"/>
    <property type="project" value="InterPro"/>
</dbReference>
<dbReference type="Proteomes" id="UP000799429">
    <property type="component" value="Unassembled WGS sequence"/>
</dbReference>
<dbReference type="EMBL" id="MU006118">
    <property type="protein sequence ID" value="KAF2834459.1"/>
    <property type="molecule type" value="Genomic_DNA"/>
</dbReference>
<dbReference type="InterPro" id="IPR036444">
    <property type="entry name" value="PLipase_A2_dom_sf"/>
</dbReference>